<keyword evidence="2" id="KW-0479">Metal-binding</keyword>
<dbReference type="SUPFAM" id="SSF57903">
    <property type="entry name" value="FYVE/PHD zinc finger"/>
    <property type="match status" value="1"/>
</dbReference>
<keyword evidence="12" id="KW-1185">Reference proteome</keyword>
<dbReference type="GeneID" id="96901504"/>
<evidence type="ECO:0000256" key="6">
    <source>
        <dbReference type="ARBA" id="ARBA00023242"/>
    </source>
</evidence>
<dbReference type="GO" id="GO:0008270">
    <property type="term" value="F:zinc ion binding"/>
    <property type="evidence" value="ECO:0007669"/>
    <property type="project" value="UniProtKB-KW"/>
</dbReference>
<feature type="compositionally biased region" description="Polar residues" evidence="8">
    <location>
        <begin position="895"/>
        <end position="912"/>
    </location>
</feature>
<feature type="compositionally biased region" description="Basic residues" evidence="8">
    <location>
        <begin position="976"/>
        <end position="989"/>
    </location>
</feature>
<reference key="2">
    <citation type="submission" date="2011-08" db="EMBL/GenBank/DDBJ databases">
        <title>Genome sequence of Naumovozyma castellii.</title>
        <authorList>
            <person name="Gordon J.L."/>
            <person name="Armisen D."/>
            <person name="Proux-Wera E."/>
            <person name="OhEigeartaigh S.S."/>
            <person name="Byrne K.P."/>
            <person name="Wolfe K.H."/>
        </authorList>
    </citation>
    <scope>NUCLEOTIDE SEQUENCE</scope>
    <source>
        <strain>Type strain:CBS 4309</strain>
    </source>
</reference>
<feature type="compositionally biased region" description="Basic and acidic residues" evidence="8">
    <location>
        <begin position="875"/>
        <end position="894"/>
    </location>
</feature>
<dbReference type="HOGENOM" id="CLU_002663_1_0_1"/>
<protein>
    <recommendedName>
        <fullName evidence="13">PHD-type domain-containing protein</fullName>
    </recommendedName>
</protein>
<evidence type="ECO:0000256" key="7">
    <source>
        <dbReference type="PROSITE-ProRule" id="PRU00146"/>
    </source>
</evidence>
<evidence type="ECO:0000256" key="1">
    <source>
        <dbReference type="ARBA" id="ARBA00004123"/>
    </source>
</evidence>
<keyword evidence="6" id="KW-0539">Nucleus</keyword>
<gene>
    <name evidence="11" type="primary">NCAS0A14700</name>
    <name evidence="11" type="ordered locus">NCAS_0A14700</name>
</gene>
<reference evidence="11 12" key="1">
    <citation type="journal article" date="2011" name="Proc. Natl. Acad. Sci. U.S.A.">
        <title>Evolutionary erosion of yeast sex chromosomes by mating-type switching accidents.</title>
        <authorList>
            <person name="Gordon J.L."/>
            <person name="Armisen D."/>
            <person name="Proux-Wera E."/>
            <person name="Oheigeartaigh S.S."/>
            <person name="Byrne K.P."/>
            <person name="Wolfe K.H."/>
        </authorList>
    </citation>
    <scope>NUCLEOTIDE SEQUENCE [LARGE SCALE GENOMIC DNA]</scope>
    <source>
        <strain evidence="12">ATCC 76901 / BCRC 22586 / CBS 4309 / NBRC 1992 / NRRL Y-12630</strain>
    </source>
</reference>
<dbReference type="STRING" id="1064592.G0V978"/>
<keyword evidence="3" id="KW-0677">Repeat</keyword>
<comment type="subcellular location">
    <subcellularLocation>
        <location evidence="1">Nucleus</location>
    </subcellularLocation>
</comment>
<evidence type="ECO:0000256" key="3">
    <source>
        <dbReference type="ARBA" id="ARBA00022737"/>
    </source>
</evidence>
<dbReference type="GO" id="GO:0005634">
    <property type="term" value="C:nucleus"/>
    <property type="evidence" value="ECO:0007669"/>
    <property type="project" value="UniProtKB-SubCell"/>
</dbReference>
<dbReference type="InterPro" id="IPR013083">
    <property type="entry name" value="Znf_RING/FYVE/PHD"/>
</dbReference>
<dbReference type="FunCoup" id="G0V978">
    <property type="interactions" value="192"/>
</dbReference>
<dbReference type="InParanoid" id="G0V978"/>
<evidence type="ECO:0008006" key="13">
    <source>
        <dbReference type="Google" id="ProtNLM"/>
    </source>
</evidence>
<dbReference type="RefSeq" id="XP_003674407.1">
    <property type="nucleotide sequence ID" value="XM_003674359.1"/>
</dbReference>
<dbReference type="Pfam" id="PF10513">
    <property type="entry name" value="EPL1"/>
    <property type="match status" value="1"/>
</dbReference>
<keyword evidence="4 7" id="KW-0863">Zinc-finger</keyword>
<dbReference type="GO" id="GO:1990468">
    <property type="term" value="C:NuA3b histone acetyltransferase complex"/>
    <property type="evidence" value="ECO:0007669"/>
    <property type="project" value="EnsemblFungi"/>
</dbReference>
<dbReference type="GO" id="GO:0006338">
    <property type="term" value="P:chromatin remodeling"/>
    <property type="evidence" value="ECO:0007669"/>
    <property type="project" value="EnsemblFungi"/>
</dbReference>
<evidence type="ECO:0000259" key="9">
    <source>
        <dbReference type="PROSITE" id="PS50016"/>
    </source>
</evidence>
<dbReference type="FunFam" id="3.30.40.10:FF:000007">
    <property type="entry name" value="Bromodomain containing 1, isoform CRA_b"/>
    <property type="match status" value="1"/>
</dbReference>
<feature type="domain" description="PHD-type" evidence="10">
    <location>
        <begin position="299"/>
        <end position="422"/>
    </location>
</feature>
<name>G0V978_NAUCA</name>
<feature type="domain" description="PHD-type" evidence="9">
    <location>
        <begin position="245"/>
        <end position="295"/>
    </location>
</feature>
<dbReference type="EMBL" id="HE576752">
    <property type="protein sequence ID" value="CCC68028.1"/>
    <property type="molecule type" value="Genomic_DNA"/>
</dbReference>
<keyword evidence="5" id="KW-0862">Zinc</keyword>
<evidence type="ECO:0000256" key="2">
    <source>
        <dbReference type="ARBA" id="ARBA00022723"/>
    </source>
</evidence>
<evidence type="ECO:0000313" key="12">
    <source>
        <dbReference type="Proteomes" id="UP000001640"/>
    </source>
</evidence>
<dbReference type="InterPro" id="IPR011011">
    <property type="entry name" value="Znf_FYVE_PHD"/>
</dbReference>
<evidence type="ECO:0000256" key="8">
    <source>
        <dbReference type="SAM" id="MobiDB-lite"/>
    </source>
</evidence>
<dbReference type="PANTHER" id="PTHR13793:SF107">
    <property type="entry name" value="BROMODOMAIN-CONTAINING PROTEIN HOMOLOG"/>
    <property type="match status" value="1"/>
</dbReference>
<accession>G0V978</accession>
<dbReference type="InterPro" id="IPR001965">
    <property type="entry name" value="Znf_PHD"/>
</dbReference>
<dbReference type="GO" id="GO:0140003">
    <property type="term" value="F:histone H3K36me3 reader activity"/>
    <property type="evidence" value="ECO:0007669"/>
    <property type="project" value="EnsemblFungi"/>
</dbReference>
<dbReference type="eggNOG" id="KOG0955">
    <property type="taxonomic scope" value="Eukaryota"/>
</dbReference>
<feature type="compositionally biased region" description="Polar residues" evidence="8">
    <location>
        <begin position="815"/>
        <end position="825"/>
    </location>
</feature>
<dbReference type="InterPro" id="IPR019542">
    <property type="entry name" value="Enhancer_polycomb-like_N"/>
</dbReference>
<dbReference type="Gene3D" id="3.30.40.10">
    <property type="entry name" value="Zinc/RING finger domain, C3HC4 (zinc finger)"/>
    <property type="match status" value="2"/>
</dbReference>
<organism evidence="11 12">
    <name type="scientific">Naumovozyma castellii</name>
    <name type="common">Yeast</name>
    <name type="synonym">Saccharomyces castellii</name>
    <dbReference type="NCBI Taxonomy" id="27288"/>
    <lineage>
        <taxon>Eukaryota</taxon>
        <taxon>Fungi</taxon>
        <taxon>Dikarya</taxon>
        <taxon>Ascomycota</taxon>
        <taxon>Saccharomycotina</taxon>
        <taxon>Saccharomycetes</taxon>
        <taxon>Saccharomycetales</taxon>
        <taxon>Saccharomycetaceae</taxon>
        <taxon>Naumovozyma</taxon>
    </lineage>
</organism>
<dbReference type="SMART" id="SM00249">
    <property type="entry name" value="PHD"/>
    <property type="match status" value="2"/>
</dbReference>
<dbReference type="KEGG" id="ncs:NCAS_0A14700"/>
<dbReference type="Pfam" id="PF13832">
    <property type="entry name" value="zf-HC5HC2H_2"/>
    <property type="match status" value="1"/>
</dbReference>
<dbReference type="GO" id="GO:0006357">
    <property type="term" value="P:regulation of transcription by RNA polymerase II"/>
    <property type="evidence" value="ECO:0007669"/>
    <property type="project" value="TreeGrafter"/>
</dbReference>
<dbReference type="InterPro" id="IPR034732">
    <property type="entry name" value="EPHD"/>
</dbReference>
<dbReference type="PROSITE" id="PS51805">
    <property type="entry name" value="EPHD"/>
    <property type="match status" value="1"/>
</dbReference>
<dbReference type="PANTHER" id="PTHR13793">
    <property type="entry name" value="PHD FINGER PROTEINS"/>
    <property type="match status" value="1"/>
</dbReference>
<dbReference type="InterPro" id="IPR050701">
    <property type="entry name" value="Histone_Mod_Regulator"/>
</dbReference>
<evidence type="ECO:0000256" key="5">
    <source>
        <dbReference type="ARBA" id="ARBA00022833"/>
    </source>
</evidence>
<dbReference type="PROSITE" id="PS50016">
    <property type="entry name" value="ZF_PHD_2"/>
    <property type="match status" value="1"/>
</dbReference>
<sequence length="989" mass="113692">MSMDTSRSNNEGLKLREEKHFNDFYPDLKEDVSLPIIITNESITDDLIEPTPVRKQHVKQLIYDGHITVEPLQSAGKTAEFHKCSIPINRLDSMKGRNSSDIPILLQPSYHHKKIKDPNEQFSGEKSPYITKYQQCKRPFLEEQLKTLASLRRISSNLKNIRPEYDMDEQDELYRQFLNETYLLKSQLKISHELFELIISVLETEWFHLESHIPRLSYTDPNSTITTRLQYELYGSDDGTCVSTDQPCAICYGTESDDTNAIVFCEGCDIAVHQECYGIVFIPVGPWLCRRCHLATNYKINCLVCPSDTGAFKQTDTGVWIHSICALWIPELYFANLHYMEPIEGVANISKSRWKLVCYICKRKMGACIQCTHRNCFVAYHVTCARRAGLYLKWDKDLTVGAVASNQVHLGNKLHSFCDKHSPIDHNNPAQGILKARRFFNNKKNSYSDESAQNSITHHPTPINERNWTTTIGTPIAPQKFANIIDKILRLFNIQESTILSNNFCKYWSMKREFKKGMPLINKPVITQLNSLTSKEIDERTKFIKILLNDLQRVKVLGGLVSKRTDASIQIENSKHEIKSILQDPEKAFMKITIIDPITETEFYKSFKRLNTTERGINLIDKFENNTFPDLKTMKESMLTFFQSIEDDDSSNRALRVSSSKLKDHLTVIFEKVEAVDIKMLLNEDFIITDDILKTEIRPWKGPVIMEREQLSDVENLEESDENTLSNILSVEGTDEHKDNFQQEIEQTHVPPKRRRGRPPKKHIIETYKRGEILDSSEVGQETSKLRLSTLRGSKDEGKMRHRTKTPIQRGTAASHLQSPKQITKPTLRGRKPGRKINIDAVESQTQTYTGARRGRRPKPKIGSDINNQAYTLSEPHKNNGDTRRGMRSTRKENSNFTDQAQSSLKPQSQTYKRSDKGRRRRVFSTTGAQTENPSQSQLLAFKGANMKRVLRKKTSSTDNNHPMGLSSPRPVRIYKGARRGRKSKRKYP</sequence>
<dbReference type="AlphaFoldDB" id="G0V978"/>
<proteinExistence type="predicted"/>
<evidence type="ECO:0000256" key="4">
    <source>
        <dbReference type="ARBA" id="ARBA00022771"/>
    </source>
</evidence>
<dbReference type="OMA" id="CKYWSMK"/>
<evidence type="ECO:0000313" key="11">
    <source>
        <dbReference type="EMBL" id="CCC68028.1"/>
    </source>
</evidence>
<dbReference type="InterPro" id="IPR019787">
    <property type="entry name" value="Znf_PHD-finger"/>
</dbReference>
<dbReference type="Pfam" id="PF13831">
    <property type="entry name" value="PHD_2"/>
    <property type="match status" value="1"/>
</dbReference>
<dbReference type="GO" id="GO:1990467">
    <property type="term" value="C:NuA3a histone acetyltransferase complex"/>
    <property type="evidence" value="ECO:0007669"/>
    <property type="project" value="EnsemblFungi"/>
</dbReference>
<evidence type="ECO:0000259" key="10">
    <source>
        <dbReference type="PROSITE" id="PS51805"/>
    </source>
</evidence>
<dbReference type="CDD" id="cd15492">
    <property type="entry name" value="PHD_BRPF_JADE_like"/>
    <property type="match status" value="1"/>
</dbReference>
<dbReference type="Proteomes" id="UP000001640">
    <property type="component" value="Chromosome 1"/>
</dbReference>
<feature type="compositionally biased region" description="Polar residues" evidence="8">
    <location>
        <begin position="924"/>
        <end position="939"/>
    </location>
</feature>
<feature type="region of interest" description="Disordered" evidence="8">
    <location>
        <begin position="791"/>
        <end position="989"/>
    </location>
</feature>
<dbReference type="OrthoDB" id="20839at2759"/>